<dbReference type="Gene3D" id="3.30.9.10">
    <property type="entry name" value="D-Amino Acid Oxidase, subunit A, domain 2"/>
    <property type="match status" value="1"/>
</dbReference>
<evidence type="ECO:0000259" key="2">
    <source>
        <dbReference type="Pfam" id="PF01266"/>
    </source>
</evidence>
<gene>
    <name evidence="3" type="ORF">LK07_27405</name>
</gene>
<dbReference type="Pfam" id="PF01266">
    <property type="entry name" value="DAO"/>
    <property type="match status" value="1"/>
</dbReference>
<proteinExistence type="predicted"/>
<dbReference type="EMBL" id="CP022433">
    <property type="protein sequence ID" value="ASN27132.1"/>
    <property type="molecule type" value="Genomic_DNA"/>
</dbReference>
<evidence type="ECO:0000313" key="4">
    <source>
        <dbReference type="Proteomes" id="UP000031501"/>
    </source>
</evidence>
<keyword evidence="4" id="KW-1185">Reference proteome</keyword>
<dbReference type="KEGG" id="splu:LK06_026250"/>
<name>A0A221P4Q1_9ACTN</name>
<accession>A0A221P4Q1</accession>
<sequence>MPDRKNSTELLIIGGGVIGVSIAYHCAKAGIDVLLLEKDQFGTATTAQTARAFRTYFPKKPHDTELAVRSLPEFNAFAATMNTDLGLKHLGLLTVLTSPEQAAEIEALLPAHREVGADVQLLTPAQAVEYNPWLDAGTIEAAVWSPECYRVAPEALVKGYADAATTLGARLLTGTEVTGIDARTGQVSTTAGEFTADALVIAAGPWGGDVAKLAGMELPVWGQFAELLYTDPICDHDTDTPFTFHPVSGLKTMGRGKGFLVGLERISKQEGMRDVWFEAAVDELPKWYPKAAGAKLHSAWTGTLDVTPTKSALIGQGAGEHQRILFAAGFTGHGLAHAPTAGRIVRDLYRGAKPEVDLTPFSLATNQAQKTA</sequence>
<dbReference type="STRING" id="1355015.LK06_026250"/>
<dbReference type="SUPFAM" id="SSF51905">
    <property type="entry name" value="FAD/NAD(P)-binding domain"/>
    <property type="match status" value="1"/>
</dbReference>
<feature type="domain" description="FAD dependent oxidoreductase" evidence="2">
    <location>
        <begin position="10"/>
        <end position="348"/>
    </location>
</feature>
<organism evidence="3 4">
    <name type="scientific">Streptomyces pluripotens</name>
    <dbReference type="NCBI Taxonomy" id="1355015"/>
    <lineage>
        <taxon>Bacteria</taxon>
        <taxon>Bacillati</taxon>
        <taxon>Actinomycetota</taxon>
        <taxon>Actinomycetes</taxon>
        <taxon>Kitasatosporales</taxon>
        <taxon>Streptomycetaceae</taxon>
        <taxon>Streptomyces</taxon>
    </lineage>
</organism>
<dbReference type="InterPro" id="IPR006076">
    <property type="entry name" value="FAD-dep_OxRdtase"/>
</dbReference>
<evidence type="ECO:0000256" key="1">
    <source>
        <dbReference type="ARBA" id="ARBA00023002"/>
    </source>
</evidence>
<reference evidence="3 4" key="1">
    <citation type="submission" date="2017-07" db="EMBL/GenBank/DDBJ databases">
        <title>Genome sequence of Streptomyces pluripotens MUSC 137T.</title>
        <authorList>
            <person name="Ser H.-L."/>
            <person name="Lee L.-H."/>
        </authorList>
    </citation>
    <scope>NUCLEOTIDE SEQUENCE [LARGE SCALE GENOMIC DNA]</scope>
    <source>
        <strain evidence="3 4">MUSC 137</strain>
    </source>
</reference>
<dbReference type="InterPro" id="IPR036188">
    <property type="entry name" value="FAD/NAD-bd_sf"/>
</dbReference>
<dbReference type="GO" id="GO:0016491">
    <property type="term" value="F:oxidoreductase activity"/>
    <property type="evidence" value="ECO:0007669"/>
    <property type="project" value="UniProtKB-KW"/>
</dbReference>
<dbReference type="Gene3D" id="3.50.50.60">
    <property type="entry name" value="FAD/NAD(P)-binding domain"/>
    <property type="match status" value="1"/>
</dbReference>
<keyword evidence="1" id="KW-0560">Oxidoreductase</keyword>
<evidence type="ECO:0000313" key="3">
    <source>
        <dbReference type="EMBL" id="ASN27132.1"/>
    </source>
</evidence>
<dbReference type="OrthoDB" id="9806452at2"/>
<dbReference type="GO" id="GO:0005737">
    <property type="term" value="C:cytoplasm"/>
    <property type="evidence" value="ECO:0007669"/>
    <property type="project" value="TreeGrafter"/>
</dbReference>
<dbReference type="PANTHER" id="PTHR13847">
    <property type="entry name" value="SARCOSINE DEHYDROGENASE-RELATED"/>
    <property type="match status" value="1"/>
</dbReference>
<protein>
    <submittedName>
        <fullName evidence="3">FAD-dependent oxidoreductase</fullName>
    </submittedName>
</protein>
<dbReference type="AlphaFoldDB" id="A0A221P4Q1"/>
<dbReference type="PANTHER" id="PTHR13847:SF287">
    <property type="entry name" value="FAD-DEPENDENT OXIDOREDUCTASE DOMAIN-CONTAINING PROTEIN 1"/>
    <property type="match status" value="1"/>
</dbReference>
<dbReference type="RefSeq" id="WP_052269665.1">
    <property type="nucleotide sequence ID" value="NZ_CP021080.1"/>
</dbReference>
<dbReference type="Proteomes" id="UP000031501">
    <property type="component" value="Chromosome"/>
</dbReference>